<evidence type="ECO:0000313" key="1">
    <source>
        <dbReference type="EMBL" id="URE16604.1"/>
    </source>
</evidence>
<protein>
    <submittedName>
        <fullName evidence="1">Uncharacterized protein</fullName>
    </submittedName>
</protein>
<evidence type="ECO:0000313" key="2">
    <source>
        <dbReference type="Proteomes" id="UP001055439"/>
    </source>
</evidence>
<organism evidence="1 2">
    <name type="scientific">Musa troglodytarum</name>
    <name type="common">fe'i banana</name>
    <dbReference type="NCBI Taxonomy" id="320322"/>
    <lineage>
        <taxon>Eukaryota</taxon>
        <taxon>Viridiplantae</taxon>
        <taxon>Streptophyta</taxon>
        <taxon>Embryophyta</taxon>
        <taxon>Tracheophyta</taxon>
        <taxon>Spermatophyta</taxon>
        <taxon>Magnoliopsida</taxon>
        <taxon>Liliopsida</taxon>
        <taxon>Zingiberales</taxon>
        <taxon>Musaceae</taxon>
        <taxon>Musa</taxon>
    </lineage>
</organism>
<sequence length="67" mass="7668">MDGARPKKALVVSSSGDCCFVLSKERERWQSNHRDLAKQTYHRKVAAKYGILTLSNKKKKKFLSLTN</sequence>
<reference evidence="1" key="1">
    <citation type="submission" date="2022-05" db="EMBL/GenBank/DDBJ databases">
        <title>The Musa troglodytarum L. genome provides insights into the mechanism of non-climacteric behaviour and enrichment of carotenoids.</title>
        <authorList>
            <person name="Wang J."/>
        </authorList>
    </citation>
    <scope>NUCLEOTIDE SEQUENCE</scope>
    <source>
        <tissue evidence="1">Leaf</tissue>
    </source>
</reference>
<dbReference type="EMBL" id="CP097509">
    <property type="protein sequence ID" value="URE16604.1"/>
    <property type="molecule type" value="Genomic_DNA"/>
</dbReference>
<name>A0A9E7GJI0_9LILI</name>
<accession>A0A9E7GJI0</accession>
<gene>
    <name evidence="1" type="ORF">MUK42_03718</name>
</gene>
<dbReference type="Proteomes" id="UP001055439">
    <property type="component" value="Chromosome 7"/>
</dbReference>
<proteinExistence type="predicted"/>
<dbReference type="AlphaFoldDB" id="A0A9E7GJI0"/>
<keyword evidence="2" id="KW-1185">Reference proteome</keyword>